<dbReference type="Pfam" id="PF00081">
    <property type="entry name" value="Sod_Fe_N"/>
    <property type="match status" value="1"/>
</dbReference>
<evidence type="ECO:0000256" key="4">
    <source>
        <dbReference type="ARBA" id="ARBA00023002"/>
    </source>
</evidence>
<accession>A0A5P6VUE9</accession>
<dbReference type="InterPro" id="IPR019831">
    <property type="entry name" value="Mn/Fe_SOD_N"/>
</dbReference>
<evidence type="ECO:0000256" key="2">
    <source>
        <dbReference type="ARBA" id="ARBA00012682"/>
    </source>
</evidence>
<comment type="function">
    <text evidence="6">Destroys radicals which are normally produced within the cells and which are toxic to biological systems.</text>
</comment>
<sequence length="205" mass="22954">MFEQIKLNYETNALEPWIDQETIETHHGKHHATYTKNFNDLVEKAGLTGKSAEEILASLDSVSDTALSQGLKNQGGGYYNHNLYFEMFSPNPAKAPTGKLADAINAQFGSLDACKEEVSKLAAAQFGSGWAWLSTDKAGKLYVSNSLNQDNPISEGTGRIPLVALDVWEHAYYLKYKNLRPDYIKAFWEVLDWGKVEERYNKIVG</sequence>
<dbReference type="GO" id="GO:0005737">
    <property type="term" value="C:cytoplasm"/>
    <property type="evidence" value="ECO:0007669"/>
    <property type="project" value="TreeGrafter"/>
</dbReference>
<dbReference type="PIRSF" id="PIRSF000349">
    <property type="entry name" value="SODismutase"/>
    <property type="match status" value="1"/>
</dbReference>
<reference evidence="10" key="1">
    <citation type="submission" date="2019-08" db="EMBL/GenBank/DDBJ databases">
        <title>Complete Genome Sequence of the Polysaccharide-Degrading Rumen Bacterium Pseudobutyrivibrio xylanivorans MA3014.</title>
        <authorList>
            <person name="Palevich N."/>
            <person name="Maclean P.H."/>
            <person name="Kelly W.J."/>
            <person name="Leahy S.C."/>
            <person name="Rakonjac J."/>
            <person name="Attwood G.T."/>
        </authorList>
    </citation>
    <scope>NUCLEOTIDE SEQUENCE [LARGE SCALE GENOMIC DNA]</scope>
    <source>
        <strain evidence="10">MA3014</strain>
    </source>
</reference>
<dbReference type="SUPFAM" id="SSF54719">
    <property type="entry name" value="Fe,Mn superoxide dismutase (SOD), C-terminal domain"/>
    <property type="match status" value="1"/>
</dbReference>
<dbReference type="Pfam" id="PF02777">
    <property type="entry name" value="Sod_Fe_C"/>
    <property type="match status" value="1"/>
</dbReference>
<dbReference type="EC" id="1.15.1.1" evidence="2 6"/>
<evidence type="ECO:0000256" key="3">
    <source>
        <dbReference type="ARBA" id="ARBA00022723"/>
    </source>
</evidence>
<dbReference type="Proteomes" id="UP000327030">
    <property type="component" value="Chromosome 1"/>
</dbReference>
<gene>
    <name evidence="9" type="ORF">FXF36_14905</name>
</gene>
<keyword evidence="4 6" id="KW-0560">Oxidoreductase</keyword>
<name>A0A5P6VUE9_PSEXY</name>
<evidence type="ECO:0000259" key="7">
    <source>
        <dbReference type="Pfam" id="PF00081"/>
    </source>
</evidence>
<feature type="binding site" evidence="5">
    <location>
        <position position="26"/>
    </location>
    <ligand>
        <name>Mn(2+)</name>
        <dbReference type="ChEBI" id="CHEBI:29035"/>
    </ligand>
</feature>
<dbReference type="PRINTS" id="PR01703">
    <property type="entry name" value="MNSODISMTASE"/>
</dbReference>
<comment type="similarity">
    <text evidence="1 6">Belongs to the iron/manganese superoxide dismutase family.</text>
</comment>
<dbReference type="InterPro" id="IPR036314">
    <property type="entry name" value="SOD_C_sf"/>
</dbReference>
<dbReference type="Gene3D" id="3.55.40.20">
    <property type="entry name" value="Iron/manganese superoxide dismutase, C-terminal domain"/>
    <property type="match status" value="1"/>
</dbReference>
<dbReference type="PROSITE" id="PS00088">
    <property type="entry name" value="SOD_MN"/>
    <property type="match status" value="1"/>
</dbReference>
<evidence type="ECO:0000256" key="1">
    <source>
        <dbReference type="ARBA" id="ARBA00008714"/>
    </source>
</evidence>
<feature type="binding site" evidence="5">
    <location>
        <position position="81"/>
    </location>
    <ligand>
        <name>Mn(2+)</name>
        <dbReference type="ChEBI" id="CHEBI:29035"/>
    </ligand>
</feature>
<protein>
    <recommendedName>
        <fullName evidence="2 6">Superoxide dismutase</fullName>
        <ecNumber evidence="2 6">1.15.1.1</ecNumber>
    </recommendedName>
</protein>
<dbReference type="InterPro" id="IPR036324">
    <property type="entry name" value="Mn/Fe_SOD_N_sf"/>
</dbReference>
<dbReference type="SUPFAM" id="SSF46609">
    <property type="entry name" value="Fe,Mn superoxide dismutase (SOD), N-terminal domain"/>
    <property type="match status" value="1"/>
</dbReference>
<dbReference type="PANTHER" id="PTHR43595:SF2">
    <property type="entry name" value="SMALL RIBOSOMAL SUBUNIT PROTEIN MS42"/>
    <property type="match status" value="1"/>
</dbReference>
<dbReference type="PANTHER" id="PTHR43595">
    <property type="entry name" value="37S RIBOSOMAL PROTEIN S26, MITOCHONDRIAL"/>
    <property type="match status" value="1"/>
</dbReference>
<dbReference type="InterPro" id="IPR001189">
    <property type="entry name" value="Mn/Fe_SOD"/>
</dbReference>
<dbReference type="InterPro" id="IPR019832">
    <property type="entry name" value="Mn/Fe_SOD_C"/>
</dbReference>
<proteinExistence type="inferred from homology"/>
<dbReference type="InterPro" id="IPR019833">
    <property type="entry name" value="Mn/Fe_SOD_BS"/>
</dbReference>
<dbReference type="GO" id="GO:0004784">
    <property type="term" value="F:superoxide dismutase activity"/>
    <property type="evidence" value="ECO:0007669"/>
    <property type="project" value="UniProtKB-EC"/>
</dbReference>
<evidence type="ECO:0000313" key="9">
    <source>
        <dbReference type="EMBL" id="QFJ56080.1"/>
    </source>
</evidence>
<feature type="domain" description="Manganese/iron superoxide dismutase C-terminal" evidence="8">
    <location>
        <begin position="96"/>
        <end position="199"/>
    </location>
</feature>
<dbReference type="OrthoDB" id="9803125at2"/>
<evidence type="ECO:0000256" key="5">
    <source>
        <dbReference type="PIRSR" id="PIRSR000349-1"/>
    </source>
</evidence>
<feature type="binding site" evidence="5">
    <location>
        <position position="166"/>
    </location>
    <ligand>
        <name>Mn(2+)</name>
        <dbReference type="ChEBI" id="CHEBI:29035"/>
    </ligand>
</feature>
<dbReference type="EMBL" id="CP043028">
    <property type="protein sequence ID" value="QFJ56080.1"/>
    <property type="molecule type" value="Genomic_DNA"/>
</dbReference>
<evidence type="ECO:0000256" key="6">
    <source>
        <dbReference type="RuleBase" id="RU000414"/>
    </source>
</evidence>
<dbReference type="KEGG" id="pxv:FXF36_14905"/>
<dbReference type="RefSeq" id="WP_151625453.1">
    <property type="nucleotide sequence ID" value="NZ_CP043028.1"/>
</dbReference>
<evidence type="ECO:0000313" key="10">
    <source>
        <dbReference type="Proteomes" id="UP000327030"/>
    </source>
</evidence>
<comment type="catalytic activity">
    <reaction evidence="6">
        <text>2 superoxide + 2 H(+) = H2O2 + O2</text>
        <dbReference type="Rhea" id="RHEA:20696"/>
        <dbReference type="ChEBI" id="CHEBI:15378"/>
        <dbReference type="ChEBI" id="CHEBI:15379"/>
        <dbReference type="ChEBI" id="CHEBI:16240"/>
        <dbReference type="ChEBI" id="CHEBI:18421"/>
        <dbReference type="EC" id="1.15.1.1"/>
    </reaction>
</comment>
<feature type="domain" description="Manganese/iron superoxide dismutase N-terminal" evidence="7">
    <location>
        <begin position="2"/>
        <end position="88"/>
    </location>
</feature>
<dbReference type="AlphaFoldDB" id="A0A5P6VUE9"/>
<organism evidence="9 10">
    <name type="scientific">Pseudobutyrivibrio xylanivorans</name>
    <dbReference type="NCBI Taxonomy" id="185007"/>
    <lineage>
        <taxon>Bacteria</taxon>
        <taxon>Bacillati</taxon>
        <taxon>Bacillota</taxon>
        <taxon>Clostridia</taxon>
        <taxon>Lachnospirales</taxon>
        <taxon>Lachnospiraceae</taxon>
        <taxon>Pseudobutyrivibrio</taxon>
    </lineage>
</organism>
<dbReference type="Gene3D" id="1.10.287.990">
    <property type="entry name" value="Fe,Mn superoxide dismutase (SOD) domain"/>
    <property type="match status" value="1"/>
</dbReference>
<dbReference type="FunFam" id="3.55.40.20:FF:000004">
    <property type="entry name" value="Superoxide dismutase [Fe]"/>
    <property type="match status" value="1"/>
</dbReference>
<feature type="binding site" evidence="5">
    <location>
        <position position="170"/>
    </location>
    <ligand>
        <name>Mn(2+)</name>
        <dbReference type="ChEBI" id="CHEBI:29035"/>
    </ligand>
</feature>
<dbReference type="GO" id="GO:0046872">
    <property type="term" value="F:metal ion binding"/>
    <property type="evidence" value="ECO:0007669"/>
    <property type="project" value="UniProtKB-KW"/>
</dbReference>
<keyword evidence="3 5" id="KW-0479">Metal-binding</keyword>
<evidence type="ECO:0000259" key="8">
    <source>
        <dbReference type="Pfam" id="PF02777"/>
    </source>
</evidence>